<protein>
    <submittedName>
        <fullName evidence="2">Uncharacterized protein</fullName>
    </submittedName>
</protein>
<dbReference type="STRING" id="47853.TK50_14275"/>
<evidence type="ECO:0000313" key="2">
    <source>
        <dbReference type="EMBL" id="SCF46805.1"/>
    </source>
</evidence>
<dbReference type="AlphaFoldDB" id="A0A1C5ANJ1"/>
<organism evidence="2 3">
    <name type="scientific">Micromonospora carbonacea</name>
    <dbReference type="NCBI Taxonomy" id="47853"/>
    <lineage>
        <taxon>Bacteria</taxon>
        <taxon>Bacillati</taxon>
        <taxon>Actinomycetota</taxon>
        <taxon>Actinomycetes</taxon>
        <taxon>Micromonosporales</taxon>
        <taxon>Micromonosporaceae</taxon>
        <taxon>Micromonospora</taxon>
    </lineage>
</organism>
<evidence type="ECO:0000256" key="1">
    <source>
        <dbReference type="SAM" id="MobiDB-lite"/>
    </source>
</evidence>
<evidence type="ECO:0000313" key="3">
    <source>
        <dbReference type="Proteomes" id="UP000183585"/>
    </source>
</evidence>
<dbReference type="Proteomes" id="UP000183585">
    <property type="component" value="Unassembled WGS sequence"/>
</dbReference>
<feature type="compositionally biased region" description="Acidic residues" evidence="1">
    <location>
        <begin position="596"/>
        <end position="608"/>
    </location>
</feature>
<keyword evidence="3" id="KW-1185">Reference proteome</keyword>
<accession>A0A1C5ANJ1</accession>
<sequence length="608" mass="65348">MLWRLCDALQGRFLCTNSAADLNSAIDTVRTARELVPKARPEARLLAIRLASLLGMRSRPDDEQEASAVLVAAQRTVRPGSVEHAAIDFMTAALLLPHYLRHRREEDLTAAVERLERAMPVLDGEAARDRANPQHTAVMATMAGMARFHLALAHHSRQSGGPADEEAEQRIVALLAEAERLSPQTTSMAGMLHQVRALQRGLVQGESADPMAMAEQVSIGDDVPFPVATGLLGSTAGAIRAGGRLGSSGDLQALDAQIATLEAELAAPDRYEPDPATQLVTLAQCYQLRARTKGLSEDPSAGADRLRAQELATEALAAGGGSQDQARLVLGVCKLDSLHPERPDPQVLDEAVRLLRRGAGGTSLSPAMRNAARVPLAEALLARGMLVGDGDEVDEALALLTAHRDRLPPASLQHAVANSRVAAALHVRAEGTGSTEDLLHAADASRRATAAIGELSLVWAYDTALYWAEWSWRHGRTGDAAEAYLLTLRTLNQMARAQLSRAYGELVLRRRTRGLVGRAAHALTRRRRLPEAAVALESGRAVLLSAALERDLVGLTGAEHAPVRERYRRAVDRLTELEDRAQREASTQEGPPSDEAATEEELTGEEQA</sequence>
<feature type="region of interest" description="Disordered" evidence="1">
    <location>
        <begin position="575"/>
        <end position="608"/>
    </location>
</feature>
<dbReference type="EMBL" id="FMCT01000015">
    <property type="protein sequence ID" value="SCF46805.1"/>
    <property type="molecule type" value="Genomic_DNA"/>
</dbReference>
<gene>
    <name evidence="2" type="ORF">GA0070563_11573</name>
</gene>
<name>A0A1C5ANJ1_9ACTN</name>
<reference evidence="3" key="1">
    <citation type="submission" date="2016-06" db="EMBL/GenBank/DDBJ databases">
        <authorList>
            <person name="Varghese N."/>
            <person name="Submissions Spin"/>
        </authorList>
    </citation>
    <scope>NUCLEOTIDE SEQUENCE [LARGE SCALE GENOMIC DNA]</scope>
    <source>
        <strain evidence="3">DSM 43168</strain>
    </source>
</reference>
<proteinExistence type="predicted"/>